<protein>
    <recommendedName>
        <fullName evidence="3">Lipocalin-like domain-containing protein</fullName>
    </recommendedName>
</protein>
<dbReference type="EMBL" id="FWWW01000011">
    <property type="protein sequence ID" value="SMB79818.1"/>
    <property type="molecule type" value="Genomic_DNA"/>
</dbReference>
<evidence type="ECO:0008006" key="3">
    <source>
        <dbReference type="Google" id="ProtNLM"/>
    </source>
</evidence>
<reference evidence="1 2" key="1">
    <citation type="submission" date="2017-04" db="EMBL/GenBank/DDBJ databases">
        <authorList>
            <person name="Afonso C.L."/>
            <person name="Miller P.J."/>
            <person name="Scott M.A."/>
            <person name="Spackman E."/>
            <person name="Goraichik I."/>
            <person name="Dimitrov K.M."/>
            <person name="Suarez D.L."/>
            <person name="Swayne D.E."/>
        </authorList>
    </citation>
    <scope>NUCLEOTIDE SEQUENCE [LARGE SCALE GENOMIC DNA]</scope>
    <source>
        <strain evidence="1 2">DSM 11622</strain>
    </source>
</reference>
<evidence type="ECO:0000313" key="2">
    <source>
        <dbReference type="Proteomes" id="UP000192266"/>
    </source>
</evidence>
<name>A0A1W1UFD7_9BACT</name>
<sequence length="143" mass="15861">MSIRSSLFLVAWLVSTPWLSWGQQVAASRLPPSVGDLANKTFAIGEAAESSPAGNDVQHYFIFHPDGRATFRETRGNTVVKDSPLGWQLVGDSLFLQPGPVRMQVEGKTQPIDREPIKQAIRKVSGGYLLTQKQEQMLLREVK</sequence>
<accession>A0A1W1UFD7</accession>
<dbReference type="RefSeq" id="WP_084443153.1">
    <property type="nucleotide sequence ID" value="NZ_FWWW01000011.1"/>
</dbReference>
<dbReference type="Proteomes" id="UP000192266">
    <property type="component" value="Unassembled WGS sequence"/>
</dbReference>
<organism evidence="1 2">
    <name type="scientific">Hymenobacter roseosalivarius DSM 11622</name>
    <dbReference type="NCBI Taxonomy" id="645990"/>
    <lineage>
        <taxon>Bacteria</taxon>
        <taxon>Pseudomonadati</taxon>
        <taxon>Bacteroidota</taxon>
        <taxon>Cytophagia</taxon>
        <taxon>Cytophagales</taxon>
        <taxon>Hymenobacteraceae</taxon>
        <taxon>Hymenobacter</taxon>
    </lineage>
</organism>
<proteinExistence type="predicted"/>
<keyword evidence="2" id="KW-1185">Reference proteome</keyword>
<gene>
    <name evidence="1" type="ORF">SAMN00120144_4230</name>
</gene>
<dbReference type="AlphaFoldDB" id="A0A1W1UFD7"/>
<evidence type="ECO:0000313" key="1">
    <source>
        <dbReference type="EMBL" id="SMB79818.1"/>
    </source>
</evidence>